<dbReference type="GO" id="GO:0003677">
    <property type="term" value="F:DNA binding"/>
    <property type="evidence" value="ECO:0007669"/>
    <property type="project" value="UniProtKB-UniRule"/>
</dbReference>
<dbReference type="Gene3D" id="1.10.150.130">
    <property type="match status" value="1"/>
</dbReference>
<dbReference type="GO" id="GO:0006310">
    <property type="term" value="P:DNA recombination"/>
    <property type="evidence" value="ECO:0007669"/>
    <property type="project" value="UniProtKB-KW"/>
</dbReference>
<dbReference type="InterPro" id="IPR044068">
    <property type="entry name" value="CB"/>
</dbReference>
<reference evidence="9 10" key="1">
    <citation type="submission" date="2020-08" db="EMBL/GenBank/DDBJ databases">
        <title>Genomic Encyclopedia of Type Strains, Phase IV (KMG-IV): sequencing the most valuable type-strain genomes for metagenomic binning, comparative biology and taxonomic classification.</title>
        <authorList>
            <person name="Goeker M."/>
        </authorList>
    </citation>
    <scope>NUCLEOTIDE SEQUENCE [LARGE SCALE GENOMIC DNA]</scope>
    <source>
        <strain evidence="9 10">DSM 22198</strain>
    </source>
</reference>
<dbReference type="AlphaFoldDB" id="A0A7X0AYF8"/>
<dbReference type="Proteomes" id="UP000539175">
    <property type="component" value="Unassembled WGS sequence"/>
</dbReference>
<dbReference type="PANTHER" id="PTHR30629:SF2">
    <property type="entry name" value="PROPHAGE INTEGRASE INTS-RELATED"/>
    <property type="match status" value="1"/>
</dbReference>
<sequence>MVEFRLRDGTGTVKLKYLVEDVDRHGKVRIYLRRRGHLKVLLTATPGTPEFMAQYRAALEGKAPERAPRRKGKPAPGETAAAPGTFRALVERYYATGAFRNQLDPGTQKARRYLLDALCEKYGKNPAHLMTSTHVQKLHDDRSDTPEGANNLLKALKHLFRVAVKAGWLQTNPARDVQKFPQEGEGYHTWTLEEVAQFEAKHPIGTRARLAMALLLYTGQRRSDVVRMGPQHVKDGWLTITQAKGARHKPVTVSIPIVAPLREILDQTNTGHLAYLVTMRGKPFAVASFGNMFRDWCREAGLDHCSAHGLRKTAATRLAELGASEHEIAAITGHRTLSQVAHYTRAARQKGLAARAMERLEEHGSNKSVQPSEAGSKRLDKSSR</sequence>
<dbReference type="EMBL" id="JACIIZ010000005">
    <property type="protein sequence ID" value="MBB6251395.1"/>
    <property type="molecule type" value="Genomic_DNA"/>
</dbReference>
<dbReference type="RefSeq" id="WP_184799860.1">
    <property type="nucleotide sequence ID" value="NZ_JACIIZ010000005.1"/>
</dbReference>
<dbReference type="SUPFAM" id="SSF56349">
    <property type="entry name" value="DNA breaking-rejoining enzymes"/>
    <property type="match status" value="1"/>
</dbReference>
<feature type="compositionally biased region" description="Basic and acidic residues" evidence="6">
    <location>
        <begin position="375"/>
        <end position="384"/>
    </location>
</feature>
<evidence type="ECO:0000313" key="10">
    <source>
        <dbReference type="Proteomes" id="UP000539175"/>
    </source>
</evidence>
<dbReference type="Gene3D" id="1.10.443.10">
    <property type="entry name" value="Intergrase catalytic core"/>
    <property type="match status" value="1"/>
</dbReference>
<proteinExistence type="inferred from homology"/>
<dbReference type="InterPro" id="IPR011010">
    <property type="entry name" value="DNA_brk_join_enz"/>
</dbReference>
<evidence type="ECO:0000256" key="2">
    <source>
        <dbReference type="ARBA" id="ARBA00022908"/>
    </source>
</evidence>
<evidence type="ECO:0000259" key="7">
    <source>
        <dbReference type="PROSITE" id="PS51898"/>
    </source>
</evidence>
<evidence type="ECO:0000256" key="4">
    <source>
        <dbReference type="ARBA" id="ARBA00023172"/>
    </source>
</evidence>
<name>A0A7X0AYF8_9PROT</name>
<keyword evidence="3 5" id="KW-0238">DNA-binding</keyword>
<evidence type="ECO:0000256" key="3">
    <source>
        <dbReference type="ARBA" id="ARBA00023125"/>
    </source>
</evidence>
<feature type="region of interest" description="Disordered" evidence="6">
    <location>
        <begin position="355"/>
        <end position="384"/>
    </location>
</feature>
<keyword evidence="4" id="KW-0233">DNA recombination</keyword>
<evidence type="ECO:0000256" key="5">
    <source>
        <dbReference type="PROSITE-ProRule" id="PRU01248"/>
    </source>
</evidence>
<keyword evidence="2" id="KW-0229">DNA integration</keyword>
<comment type="similarity">
    <text evidence="1">Belongs to the 'phage' integrase family.</text>
</comment>
<gene>
    <name evidence="9" type="ORF">FHS74_001946</name>
</gene>
<dbReference type="InterPro" id="IPR002104">
    <property type="entry name" value="Integrase_catalytic"/>
</dbReference>
<dbReference type="PROSITE" id="PS51898">
    <property type="entry name" value="TYR_RECOMBINASE"/>
    <property type="match status" value="1"/>
</dbReference>
<feature type="region of interest" description="Disordered" evidence="6">
    <location>
        <begin position="60"/>
        <end position="81"/>
    </location>
</feature>
<organism evidence="9 10">
    <name type="scientific">Nitrospirillum iridis</name>
    <dbReference type="NCBI Taxonomy" id="765888"/>
    <lineage>
        <taxon>Bacteria</taxon>
        <taxon>Pseudomonadati</taxon>
        <taxon>Pseudomonadota</taxon>
        <taxon>Alphaproteobacteria</taxon>
        <taxon>Rhodospirillales</taxon>
        <taxon>Azospirillaceae</taxon>
        <taxon>Nitrospirillum</taxon>
    </lineage>
</organism>
<evidence type="ECO:0000256" key="1">
    <source>
        <dbReference type="ARBA" id="ARBA00008857"/>
    </source>
</evidence>
<keyword evidence="10" id="KW-1185">Reference proteome</keyword>
<comment type="caution">
    <text evidence="9">The sequence shown here is derived from an EMBL/GenBank/DDBJ whole genome shotgun (WGS) entry which is preliminary data.</text>
</comment>
<feature type="domain" description="Tyr recombinase" evidence="7">
    <location>
        <begin position="185"/>
        <end position="357"/>
    </location>
</feature>
<dbReference type="Pfam" id="PF00589">
    <property type="entry name" value="Phage_integrase"/>
    <property type="match status" value="1"/>
</dbReference>
<dbReference type="InterPro" id="IPR013762">
    <property type="entry name" value="Integrase-like_cat_sf"/>
</dbReference>
<evidence type="ECO:0000313" key="9">
    <source>
        <dbReference type="EMBL" id="MBB6251395.1"/>
    </source>
</evidence>
<dbReference type="PANTHER" id="PTHR30629">
    <property type="entry name" value="PROPHAGE INTEGRASE"/>
    <property type="match status" value="1"/>
</dbReference>
<accession>A0A7X0AYF8</accession>
<dbReference type="InterPro" id="IPR010998">
    <property type="entry name" value="Integrase_recombinase_N"/>
</dbReference>
<evidence type="ECO:0000256" key="6">
    <source>
        <dbReference type="SAM" id="MobiDB-lite"/>
    </source>
</evidence>
<feature type="domain" description="Core-binding (CB)" evidence="8">
    <location>
        <begin position="84"/>
        <end position="164"/>
    </location>
</feature>
<protein>
    <submittedName>
        <fullName evidence="9">Integrase</fullName>
    </submittedName>
</protein>
<dbReference type="InterPro" id="IPR050808">
    <property type="entry name" value="Phage_Integrase"/>
</dbReference>
<dbReference type="PROSITE" id="PS51900">
    <property type="entry name" value="CB"/>
    <property type="match status" value="1"/>
</dbReference>
<feature type="compositionally biased region" description="Basic and acidic residues" evidence="6">
    <location>
        <begin position="356"/>
        <end position="365"/>
    </location>
</feature>
<dbReference type="GO" id="GO:0015074">
    <property type="term" value="P:DNA integration"/>
    <property type="evidence" value="ECO:0007669"/>
    <property type="project" value="UniProtKB-KW"/>
</dbReference>
<evidence type="ECO:0000259" key="8">
    <source>
        <dbReference type="PROSITE" id="PS51900"/>
    </source>
</evidence>